<keyword evidence="10 15" id="KW-0798">TonB box</keyword>
<evidence type="ECO:0000256" key="9">
    <source>
        <dbReference type="ARBA" id="ARBA00023065"/>
    </source>
</evidence>
<feature type="chain" id="PRO_5004297296" evidence="17">
    <location>
        <begin position="29"/>
        <end position="799"/>
    </location>
</feature>
<evidence type="ECO:0000256" key="17">
    <source>
        <dbReference type="SAM" id="SignalP"/>
    </source>
</evidence>
<feature type="domain" description="Secretin/TonB short N-terminal" evidence="18">
    <location>
        <begin position="55"/>
        <end position="106"/>
    </location>
</feature>
<dbReference type="SUPFAM" id="SSF56935">
    <property type="entry name" value="Porins"/>
    <property type="match status" value="1"/>
</dbReference>
<evidence type="ECO:0000313" key="19">
    <source>
        <dbReference type="EMBL" id="CAD84470.1"/>
    </source>
</evidence>
<keyword evidence="12 19" id="KW-0675">Receptor</keyword>
<dbReference type="NCBIfam" id="TIGR01783">
    <property type="entry name" value="TonB-siderophor"/>
    <property type="match status" value="1"/>
</dbReference>
<dbReference type="InterPro" id="IPR036942">
    <property type="entry name" value="Beta-barrel_TonB_sf"/>
</dbReference>
<dbReference type="PANTHER" id="PTHR32552">
    <property type="entry name" value="FERRICHROME IRON RECEPTOR-RELATED"/>
    <property type="match status" value="1"/>
</dbReference>
<reference evidence="19 20" key="1">
    <citation type="journal article" date="2003" name="J. Bacteriol.">
        <title>Complete genome sequence of the ammonia-oxidizing bacterium and obligate chemolithoautotroph Nitrosomonas europaea.</title>
        <authorList>
            <person name="Chain P."/>
            <person name="Lamerdin J."/>
            <person name="Larimer F."/>
            <person name="Regala W."/>
            <person name="Land M."/>
            <person name="Hauser L."/>
            <person name="Hooper A."/>
            <person name="Klotz M."/>
            <person name="Norton J."/>
            <person name="Sayavedra-Soto L."/>
            <person name="Arciero D."/>
            <person name="Hommes N."/>
            <person name="Whittaker M."/>
            <person name="Arp D."/>
        </authorList>
    </citation>
    <scope>NUCLEOTIDE SEQUENCE [LARGE SCALE GENOMIC DNA]</scope>
    <source>
        <strain evidence="20">ATCC 19718 / CIP 103999 / KCTC 2705 / NBRC 14298</strain>
    </source>
</reference>
<dbReference type="HOGENOM" id="CLU_008287_9_4_4"/>
<dbReference type="InterPro" id="IPR039426">
    <property type="entry name" value="TonB-dep_rcpt-like"/>
</dbReference>
<evidence type="ECO:0000256" key="16">
    <source>
        <dbReference type="SAM" id="MobiDB-lite"/>
    </source>
</evidence>
<dbReference type="PROSITE" id="PS52016">
    <property type="entry name" value="TONB_DEPENDENT_REC_3"/>
    <property type="match status" value="1"/>
</dbReference>
<dbReference type="Proteomes" id="UP000001416">
    <property type="component" value="Chromosome"/>
</dbReference>
<evidence type="ECO:0000256" key="2">
    <source>
        <dbReference type="ARBA" id="ARBA00009810"/>
    </source>
</evidence>
<feature type="compositionally biased region" description="Polar residues" evidence="16">
    <location>
        <begin position="128"/>
        <end position="140"/>
    </location>
</feature>
<evidence type="ECO:0000313" key="20">
    <source>
        <dbReference type="Proteomes" id="UP000001416"/>
    </source>
</evidence>
<dbReference type="OrthoDB" id="9790771at2"/>
<dbReference type="STRING" id="228410.NE0559"/>
<evidence type="ECO:0000256" key="12">
    <source>
        <dbReference type="ARBA" id="ARBA00023170"/>
    </source>
</evidence>
<evidence type="ECO:0000256" key="3">
    <source>
        <dbReference type="ARBA" id="ARBA00022448"/>
    </source>
</evidence>
<dbReference type="InterPro" id="IPR011662">
    <property type="entry name" value="Secretin/TonB_short_N"/>
</dbReference>
<evidence type="ECO:0000256" key="14">
    <source>
        <dbReference type="PROSITE-ProRule" id="PRU01360"/>
    </source>
</evidence>
<evidence type="ECO:0000256" key="1">
    <source>
        <dbReference type="ARBA" id="ARBA00004571"/>
    </source>
</evidence>
<keyword evidence="20" id="KW-1185">Reference proteome</keyword>
<feature type="signal peptide" evidence="17">
    <location>
        <begin position="1"/>
        <end position="28"/>
    </location>
</feature>
<dbReference type="InterPro" id="IPR037066">
    <property type="entry name" value="Plug_dom_sf"/>
</dbReference>
<dbReference type="FunFam" id="2.40.170.20:FF:000005">
    <property type="entry name" value="TonB-dependent siderophore receptor"/>
    <property type="match status" value="1"/>
</dbReference>
<keyword evidence="9" id="KW-0406">Ion transport</keyword>
<dbReference type="InterPro" id="IPR012910">
    <property type="entry name" value="Plug_dom"/>
</dbReference>
<evidence type="ECO:0000256" key="11">
    <source>
        <dbReference type="ARBA" id="ARBA00023136"/>
    </source>
</evidence>
<comment type="subcellular location">
    <subcellularLocation>
        <location evidence="1 14">Cell outer membrane</location>
        <topology evidence="1 14">Multi-pass membrane protein</topology>
    </subcellularLocation>
</comment>
<comment type="similarity">
    <text evidence="2 14 15">Belongs to the TonB-dependent receptor family.</text>
</comment>
<name>Q82WU8_NITEU</name>
<evidence type="ECO:0000256" key="4">
    <source>
        <dbReference type="ARBA" id="ARBA00022452"/>
    </source>
</evidence>
<keyword evidence="4 14" id="KW-1134">Transmembrane beta strand</keyword>
<dbReference type="AlphaFoldDB" id="Q82WU8"/>
<gene>
    <name evidence="19" type="ordered locus">NE0559</name>
</gene>
<dbReference type="GO" id="GO:0038023">
    <property type="term" value="F:signaling receptor activity"/>
    <property type="evidence" value="ECO:0007669"/>
    <property type="project" value="InterPro"/>
</dbReference>
<evidence type="ECO:0000256" key="13">
    <source>
        <dbReference type="ARBA" id="ARBA00023237"/>
    </source>
</evidence>
<dbReference type="GO" id="GO:0009279">
    <property type="term" value="C:cell outer membrane"/>
    <property type="evidence" value="ECO:0007669"/>
    <property type="project" value="UniProtKB-SubCell"/>
</dbReference>
<dbReference type="GeneID" id="87103761"/>
<keyword evidence="8" id="KW-0408">Iron</keyword>
<evidence type="ECO:0000256" key="15">
    <source>
        <dbReference type="RuleBase" id="RU003357"/>
    </source>
</evidence>
<evidence type="ECO:0000256" key="7">
    <source>
        <dbReference type="ARBA" id="ARBA00022729"/>
    </source>
</evidence>
<keyword evidence="7 17" id="KW-0732">Signal</keyword>
<keyword evidence="5" id="KW-0410">Iron transport</keyword>
<keyword evidence="11 14" id="KW-0472">Membrane</keyword>
<dbReference type="PhylomeDB" id="Q82WU8"/>
<accession>Q82WU8</accession>
<dbReference type="GO" id="GO:0015891">
    <property type="term" value="P:siderophore transport"/>
    <property type="evidence" value="ECO:0007669"/>
    <property type="project" value="InterPro"/>
</dbReference>
<dbReference type="Gene3D" id="3.55.50.30">
    <property type="match status" value="1"/>
</dbReference>
<dbReference type="InterPro" id="IPR010105">
    <property type="entry name" value="TonB_sidphr_rcpt"/>
</dbReference>
<evidence type="ECO:0000256" key="5">
    <source>
        <dbReference type="ARBA" id="ARBA00022496"/>
    </source>
</evidence>
<dbReference type="Gene3D" id="2.40.170.20">
    <property type="entry name" value="TonB-dependent receptor, beta-barrel domain"/>
    <property type="match status" value="1"/>
</dbReference>
<dbReference type="SMART" id="SM00965">
    <property type="entry name" value="STN"/>
    <property type="match status" value="1"/>
</dbReference>
<evidence type="ECO:0000259" key="18">
    <source>
        <dbReference type="SMART" id="SM00965"/>
    </source>
</evidence>
<feature type="region of interest" description="Disordered" evidence="16">
    <location>
        <begin position="115"/>
        <end position="140"/>
    </location>
</feature>
<dbReference type="InterPro" id="IPR000531">
    <property type="entry name" value="Beta-barrel_TonB"/>
</dbReference>
<dbReference type="Gene3D" id="2.170.130.10">
    <property type="entry name" value="TonB-dependent receptor, plug domain"/>
    <property type="match status" value="1"/>
</dbReference>
<dbReference type="Pfam" id="PF07715">
    <property type="entry name" value="Plug"/>
    <property type="match status" value="1"/>
</dbReference>
<proteinExistence type="inferred from homology"/>
<dbReference type="RefSeq" id="WP_011111189.1">
    <property type="nucleotide sequence ID" value="NC_004757.1"/>
</dbReference>
<dbReference type="KEGG" id="neu:NE0559"/>
<evidence type="ECO:0000256" key="10">
    <source>
        <dbReference type="ARBA" id="ARBA00023077"/>
    </source>
</evidence>
<dbReference type="CDD" id="cd01347">
    <property type="entry name" value="ligand_gated_channel"/>
    <property type="match status" value="1"/>
</dbReference>
<evidence type="ECO:0000256" key="8">
    <source>
        <dbReference type="ARBA" id="ARBA00023004"/>
    </source>
</evidence>
<protein>
    <submittedName>
        <fullName evidence="19">TonB-dependent receptor protein</fullName>
    </submittedName>
</protein>
<evidence type="ECO:0000256" key="6">
    <source>
        <dbReference type="ARBA" id="ARBA00022692"/>
    </source>
</evidence>
<keyword evidence="6 14" id="KW-0812">Transmembrane</keyword>
<dbReference type="FunFam" id="2.170.130.10:FF:000001">
    <property type="entry name" value="Catecholate siderophore TonB-dependent receptor"/>
    <property type="match status" value="1"/>
</dbReference>
<dbReference type="EMBL" id="AL954747">
    <property type="protein sequence ID" value="CAD84470.1"/>
    <property type="molecule type" value="Genomic_DNA"/>
</dbReference>
<dbReference type="GO" id="GO:0015344">
    <property type="term" value="F:siderophore uptake transmembrane transporter activity"/>
    <property type="evidence" value="ECO:0007669"/>
    <property type="project" value="TreeGrafter"/>
</dbReference>
<keyword evidence="13 14" id="KW-0998">Cell outer membrane</keyword>
<dbReference type="PANTHER" id="PTHR32552:SF68">
    <property type="entry name" value="FERRICHROME OUTER MEMBRANE TRANSPORTER_PHAGE RECEPTOR"/>
    <property type="match status" value="1"/>
</dbReference>
<dbReference type="Pfam" id="PF00593">
    <property type="entry name" value="TonB_dep_Rec_b-barrel"/>
    <property type="match status" value="1"/>
</dbReference>
<keyword evidence="3 14" id="KW-0813">Transport</keyword>
<sequence>MPHITGKFRLCWPGIILSFLIMITSAQASNTFFEFDLPSQPLTQSLEQFQKTTGINIVYAPKELANYYSPAIQGQYTPRQAIQILLAEHRLNAEFISNSMIAVKPASAVQQLPEMTVTGTPDPDSPDNRSYNHSSAFSATKTDTPIMETPMSIQVIPKALMEDQQAIQLKDALKNVSGVFTGNQSGEYGYDKFFIRGFPNAGSTQIYRDGLLLPRSNNDTFNIEQIEILKGPAAVLYGRVEPGGLINTVSKKPLDTPYYSLQQQFGSFDHYRTMADATGPITSDKSLLYRLNIAYQNTGTFVDLVDNERILVAPSLQWKPGDRDVLNFRLEYQNDNGRYYDGIPAVGRRPADIPISTFLGWGGDNEYQKQQRIVTGYDWTHHFNGDWKITNRFSYTNLNYKFINTYYGDSLADDNRTFTRANYHYPSDKTDAYATNLDLTGRFTTYGISHKVLLGFDYYRKDTHAIGYCCNALNGFIPTVDIYNPIHADVRVPLQNELNDYRRSSQYWYGLYFQDQVTFFDKLHLLFGGRQDWATDTRASASSAASYALAQDKVFSDSKFTPRAGILYQIQPSLSIYGNYVESFGVNNGRGFNNEPLKPQTATQYEAGVKKEWMDGKFITTLAYYDLTKKNITTTDPLHPQFVIPVGEARSRGVEFDISGRITENLSVIGSYSYTDTEITKDNRGNQGHKLPNVPKHAGSLWGKYDVTQGLLRGLNIGSGVFLIGKREGDNANSFELPGYVRWDALVGYRWRTSKTELSLQLNVNNILDKTYYDASPAGATNIYPGIPRTFLGSIKIAL</sequence>
<dbReference type="eggNOG" id="COG4773">
    <property type="taxonomic scope" value="Bacteria"/>
</dbReference>
<organism evidence="19 20">
    <name type="scientific">Nitrosomonas europaea (strain ATCC 19718 / CIP 103999 / KCTC 2705 / NBRC 14298)</name>
    <dbReference type="NCBI Taxonomy" id="228410"/>
    <lineage>
        <taxon>Bacteria</taxon>
        <taxon>Pseudomonadati</taxon>
        <taxon>Pseudomonadota</taxon>
        <taxon>Betaproteobacteria</taxon>
        <taxon>Nitrosomonadales</taxon>
        <taxon>Nitrosomonadaceae</taxon>
        <taxon>Nitrosomonas</taxon>
    </lineage>
</organism>